<dbReference type="AlphaFoldDB" id="A0A5K7ZCQ9"/>
<evidence type="ECO:0000259" key="2">
    <source>
        <dbReference type="Pfam" id="PF00892"/>
    </source>
</evidence>
<keyword evidence="1" id="KW-1133">Transmembrane helix</keyword>
<feature type="domain" description="EamA" evidence="2">
    <location>
        <begin position="3"/>
        <end position="135"/>
    </location>
</feature>
<dbReference type="Proteomes" id="UP000427769">
    <property type="component" value="Chromosome"/>
</dbReference>
<evidence type="ECO:0000313" key="3">
    <source>
        <dbReference type="EMBL" id="BBO77969.1"/>
    </source>
</evidence>
<evidence type="ECO:0000256" key="1">
    <source>
        <dbReference type="SAM" id="Phobius"/>
    </source>
</evidence>
<keyword evidence="1" id="KW-0812">Transmembrane</keyword>
<dbReference type="RefSeq" id="WP_231715566.1">
    <property type="nucleotide sequence ID" value="NZ_AP021875.1"/>
</dbReference>
<feature type="transmembrane region" description="Helical" evidence="1">
    <location>
        <begin position="6"/>
        <end position="23"/>
    </location>
</feature>
<dbReference type="Gene3D" id="1.10.3730.20">
    <property type="match status" value="1"/>
</dbReference>
<gene>
    <name evidence="3" type="ORF">DSCW_53860</name>
</gene>
<dbReference type="InterPro" id="IPR000620">
    <property type="entry name" value="EamA_dom"/>
</dbReference>
<dbReference type="PANTHER" id="PTHR22911">
    <property type="entry name" value="ACYL-MALONYL CONDENSING ENZYME-RELATED"/>
    <property type="match status" value="1"/>
</dbReference>
<dbReference type="SUPFAM" id="SSF103481">
    <property type="entry name" value="Multidrug resistance efflux transporter EmrE"/>
    <property type="match status" value="2"/>
</dbReference>
<dbReference type="EMBL" id="AP021875">
    <property type="protein sequence ID" value="BBO77969.1"/>
    <property type="molecule type" value="Genomic_DNA"/>
</dbReference>
<feature type="transmembrane region" description="Helical" evidence="1">
    <location>
        <begin position="67"/>
        <end position="89"/>
    </location>
</feature>
<feature type="transmembrane region" description="Helical" evidence="1">
    <location>
        <begin position="152"/>
        <end position="172"/>
    </location>
</feature>
<keyword evidence="4" id="KW-1185">Reference proteome</keyword>
<proteinExistence type="predicted"/>
<feature type="transmembrane region" description="Helical" evidence="1">
    <location>
        <begin position="122"/>
        <end position="140"/>
    </location>
</feature>
<feature type="transmembrane region" description="Helical" evidence="1">
    <location>
        <begin position="275"/>
        <end position="294"/>
    </location>
</feature>
<feature type="transmembrane region" description="Helical" evidence="1">
    <location>
        <begin position="35"/>
        <end position="55"/>
    </location>
</feature>
<dbReference type="PANTHER" id="PTHR22911:SF137">
    <property type="entry name" value="SOLUTE CARRIER FAMILY 35 MEMBER G2-RELATED"/>
    <property type="match status" value="1"/>
</dbReference>
<protein>
    <recommendedName>
        <fullName evidence="2">EamA domain-containing protein</fullName>
    </recommendedName>
</protein>
<dbReference type="KEGG" id="dwd:DSCW_53860"/>
<keyword evidence="1" id="KW-0472">Membrane</keyword>
<evidence type="ECO:0000313" key="4">
    <source>
        <dbReference type="Proteomes" id="UP000427769"/>
    </source>
</evidence>
<dbReference type="InterPro" id="IPR037185">
    <property type="entry name" value="EmrE-like"/>
</dbReference>
<feature type="transmembrane region" description="Helical" evidence="1">
    <location>
        <begin position="96"/>
        <end position="116"/>
    </location>
</feature>
<feature type="transmembrane region" description="Helical" evidence="1">
    <location>
        <begin position="246"/>
        <end position="268"/>
    </location>
</feature>
<feature type="domain" description="EamA" evidence="2">
    <location>
        <begin position="154"/>
        <end position="291"/>
    </location>
</feature>
<reference evidence="3 4" key="1">
    <citation type="submission" date="2019-11" db="EMBL/GenBank/DDBJ databases">
        <title>Comparative genomics of hydrocarbon-degrading Desulfosarcina strains.</title>
        <authorList>
            <person name="Watanabe M."/>
            <person name="Kojima H."/>
            <person name="Fukui M."/>
        </authorList>
    </citation>
    <scope>NUCLEOTIDE SEQUENCE [LARGE SCALE GENOMIC DNA]</scope>
    <source>
        <strain evidence="3 4">PP31</strain>
    </source>
</reference>
<dbReference type="GO" id="GO:0016020">
    <property type="term" value="C:membrane"/>
    <property type="evidence" value="ECO:0007669"/>
    <property type="project" value="InterPro"/>
</dbReference>
<organism evidence="3 4">
    <name type="scientific">Desulfosarcina widdelii</name>
    <dbReference type="NCBI Taxonomy" id="947919"/>
    <lineage>
        <taxon>Bacteria</taxon>
        <taxon>Pseudomonadati</taxon>
        <taxon>Thermodesulfobacteriota</taxon>
        <taxon>Desulfobacteria</taxon>
        <taxon>Desulfobacterales</taxon>
        <taxon>Desulfosarcinaceae</taxon>
        <taxon>Desulfosarcina</taxon>
    </lineage>
</organism>
<dbReference type="Pfam" id="PF00892">
    <property type="entry name" value="EamA"/>
    <property type="match status" value="2"/>
</dbReference>
<sequence length="295" mass="31435">MQMIGIICAVSAALFWASAVIMFKKSGEVLSPTALNLFKGVVTLLLLIPTLWFSGTPLFPDRPFGEWLLFGLSGFMGITMADNFFFMALKRLGAGLWAVVDCLYLPFIILLSAVFLNEEIGLKGMAGAAMVIVAIGAGSYSDGSAKCSQRDFLLGLFWGTLAVSLLAGSIIMVKPLLETTSVLWASYVRLLAGVAGLLVLAVIQPERKRTLSVLLPSQAWKIALPASIVGNYLAMIAWLAGFKYTLVSVAAILNQLSTIFTFILAAVFLKEPVTLPRLIAILLAVIGALLAAGAT</sequence>
<name>A0A5K7ZCQ9_9BACT</name>
<feature type="transmembrane region" description="Helical" evidence="1">
    <location>
        <begin position="222"/>
        <end position="240"/>
    </location>
</feature>
<accession>A0A5K7ZCQ9</accession>
<feature type="transmembrane region" description="Helical" evidence="1">
    <location>
        <begin position="184"/>
        <end position="202"/>
    </location>
</feature>